<dbReference type="InterPro" id="IPR002528">
    <property type="entry name" value="MATE_fam"/>
</dbReference>
<evidence type="ECO:0000256" key="2">
    <source>
        <dbReference type="ARBA" id="ARBA00010199"/>
    </source>
</evidence>
<dbReference type="Proteomes" id="UP000244880">
    <property type="component" value="Unassembled WGS sequence"/>
</dbReference>
<evidence type="ECO:0000256" key="1">
    <source>
        <dbReference type="ARBA" id="ARBA00004141"/>
    </source>
</evidence>
<comment type="subcellular location">
    <subcellularLocation>
        <location evidence="1">Membrane</location>
        <topology evidence="1">Multi-pass membrane protein</topology>
    </subcellularLocation>
</comment>
<comment type="similarity">
    <text evidence="2">Belongs to the multi antimicrobial extrusion (MATE) (TC 2.A.66.1) family.</text>
</comment>
<feature type="transmembrane region" description="Helical" evidence="6">
    <location>
        <begin position="53"/>
        <end position="72"/>
    </location>
</feature>
<keyword evidence="8" id="KW-1185">Reference proteome</keyword>
<feature type="transmembrane region" description="Helical" evidence="6">
    <location>
        <begin position="320"/>
        <end position="342"/>
    </location>
</feature>
<feature type="transmembrane region" description="Helical" evidence="6">
    <location>
        <begin position="395"/>
        <end position="414"/>
    </location>
</feature>
<evidence type="ECO:0000256" key="3">
    <source>
        <dbReference type="ARBA" id="ARBA00022692"/>
    </source>
</evidence>
<name>A0A2R8BGR0_9RHOB</name>
<feature type="transmembrane region" description="Helical" evidence="6">
    <location>
        <begin position="102"/>
        <end position="124"/>
    </location>
</feature>
<keyword evidence="5 6" id="KW-0472">Membrane</keyword>
<feature type="transmembrane region" description="Helical" evidence="6">
    <location>
        <begin position="282"/>
        <end position="308"/>
    </location>
</feature>
<sequence>MLKPIEHDLTAAPQPLTHKRVLKIALPIVLSNATVPILGAVDVGVVGQMGQAAPIGAVAMGAIILTTLYWFFGFLRMGTVGLVGQAEGAGDSAEVSALLTRALMIAAGAGVTLIALQGLLFYGAFWISPATAEVESLARDYLAIRIWSAPFAIAVFALTGWLVAMERTAGVFVVQFVMNGVNIGLDLWFVLGLGWGVEGVAFATVIAEILGACVGLWLCRSAFANPAWKDWPRVFDHARLVHMASVNIDIFLRSAMLMAIFTSFVFYGAAFGDVTLAANEVLIQFMYITAYAMDGFAFAAETLIARAIGRRDVARVRRSAVLTASWGLVTCVAMSAAFAVIGPWLIEVMAKDVSVQIEARQYLPWMIAAPLVGCAAWMLDGIFIGATRGADMRNMMFISFVIYFGFVELAMPVWGNHGLWAAMLLSFVARGVTLGSRYPALERSVQ</sequence>
<evidence type="ECO:0000313" key="8">
    <source>
        <dbReference type="Proteomes" id="UP000244880"/>
    </source>
</evidence>
<feature type="transmembrane region" description="Helical" evidence="6">
    <location>
        <begin position="199"/>
        <end position="219"/>
    </location>
</feature>
<keyword evidence="3 6" id="KW-0812">Transmembrane</keyword>
<dbReference type="AlphaFoldDB" id="A0A2R8BGR0"/>
<feature type="transmembrane region" description="Helical" evidence="6">
    <location>
        <begin position="420"/>
        <end position="440"/>
    </location>
</feature>
<organism evidence="7 8">
    <name type="scientific">Ascidiaceihabitans donghaensis</name>
    <dbReference type="NCBI Taxonomy" id="1510460"/>
    <lineage>
        <taxon>Bacteria</taxon>
        <taxon>Pseudomonadati</taxon>
        <taxon>Pseudomonadota</taxon>
        <taxon>Alphaproteobacteria</taxon>
        <taxon>Rhodobacterales</taxon>
        <taxon>Paracoccaceae</taxon>
        <taxon>Ascidiaceihabitans</taxon>
    </lineage>
</organism>
<dbReference type="GO" id="GO:0005886">
    <property type="term" value="C:plasma membrane"/>
    <property type="evidence" value="ECO:0007669"/>
    <property type="project" value="TreeGrafter"/>
</dbReference>
<dbReference type="EMBL" id="OMOR01000001">
    <property type="protein sequence ID" value="SPH22254.1"/>
    <property type="molecule type" value="Genomic_DNA"/>
</dbReference>
<dbReference type="GO" id="GO:0015297">
    <property type="term" value="F:antiporter activity"/>
    <property type="evidence" value="ECO:0007669"/>
    <property type="project" value="InterPro"/>
</dbReference>
<feature type="transmembrane region" description="Helical" evidence="6">
    <location>
        <begin position="21"/>
        <end position="41"/>
    </location>
</feature>
<dbReference type="NCBIfam" id="TIGR00797">
    <property type="entry name" value="matE"/>
    <property type="match status" value="1"/>
</dbReference>
<dbReference type="CDD" id="cd13136">
    <property type="entry name" value="MATE_DinF_like"/>
    <property type="match status" value="1"/>
</dbReference>
<gene>
    <name evidence="7" type="primary">dinF</name>
    <name evidence="7" type="ORF">ASD8599_02998</name>
</gene>
<feature type="transmembrane region" description="Helical" evidence="6">
    <location>
        <begin position="362"/>
        <end position="383"/>
    </location>
</feature>
<feature type="transmembrane region" description="Helical" evidence="6">
    <location>
        <begin position="144"/>
        <end position="164"/>
    </location>
</feature>
<protein>
    <submittedName>
        <fullName evidence="7">DNA damage-inducible protein F</fullName>
    </submittedName>
</protein>
<evidence type="ECO:0000256" key="4">
    <source>
        <dbReference type="ARBA" id="ARBA00022989"/>
    </source>
</evidence>
<feature type="transmembrane region" description="Helical" evidence="6">
    <location>
        <begin position="171"/>
        <end position="193"/>
    </location>
</feature>
<accession>A0A2R8BGR0</accession>
<dbReference type="PANTHER" id="PTHR42893:SF46">
    <property type="entry name" value="PROTEIN DETOXIFICATION 44, CHLOROPLASTIC"/>
    <property type="match status" value="1"/>
</dbReference>
<dbReference type="RefSeq" id="WP_245926055.1">
    <property type="nucleotide sequence ID" value="NZ_OMOR01000001.1"/>
</dbReference>
<dbReference type="Pfam" id="PF01554">
    <property type="entry name" value="MatE"/>
    <property type="match status" value="2"/>
</dbReference>
<evidence type="ECO:0000256" key="6">
    <source>
        <dbReference type="SAM" id="Phobius"/>
    </source>
</evidence>
<reference evidence="7 8" key="1">
    <citation type="submission" date="2018-03" db="EMBL/GenBank/DDBJ databases">
        <authorList>
            <person name="Keele B.F."/>
        </authorList>
    </citation>
    <scope>NUCLEOTIDE SEQUENCE [LARGE SCALE GENOMIC DNA]</scope>
    <source>
        <strain evidence="7 8">CECT 8599</strain>
    </source>
</reference>
<proteinExistence type="inferred from homology"/>
<evidence type="ECO:0000256" key="5">
    <source>
        <dbReference type="ARBA" id="ARBA00023136"/>
    </source>
</evidence>
<dbReference type="PANTHER" id="PTHR42893">
    <property type="entry name" value="PROTEIN DETOXIFICATION 44, CHLOROPLASTIC-RELATED"/>
    <property type="match status" value="1"/>
</dbReference>
<feature type="transmembrane region" description="Helical" evidence="6">
    <location>
        <begin position="250"/>
        <end position="270"/>
    </location>
</feature>
<keyword evidence="4 6" id="KW-1133">Transmembrane helix</keyword>
<dbReference type="InterPro" id="IPR044644">
    <property type="entry name" value="DinF-like"/>
</dbReference>
<evidence type="ECO:0000313" key="7">
    <source>
        <dbReference type="EMBL" id="SPH22254.1"/>
    </source>
</evidence>
<dbReference type="GO" id="GO:0042910">
    <property type="term" value="F:xenobiotic transmembrane transporter activity"/>
    <property type="evidence" value="ECO:0007669"/>
    <property type="project" value="InterPro"/>
</dbReference>